<reference evidence="6" key="1">
    <citation type="journal article" date="2014" name="Int. J. Syst. Evol. Microbiol.">
        <title>Complete genome sequence of Corynebacterium casei LMG S-19264T (=DSM 44701T), isolated from a smear-ripened cheese.</title>
        <authorList>
            <consortium name="US DOE Joint Genome Institute (JGI-PGF)"/>
            <person name="Walter F."/>
            <person name="Albersmeier A."/>
            <person name="Kalinowski J."/>
            <person name="Ruckert C."/>
        </authorList>
    </citation>
    <scope>NUCLEOTIDE SEQUENCE</scope>
    <source>
        <strain evidence="6">KCTC 32513</strain>
    </source>
</reference>
<dbReference type="RefSeq" id="WP_233354025.1">
    <property type="nucleotide sequence ID" value="NZ_BMZH01000004.1"/>
</dbReference>
<comment type="caution">
    <text evidence="6">The sequence shown here is derived from an EMBL/GenBank/DDBJ whole genome shotgun (WGS) entry which is preliminary data.</text>
</comment>
<sequence length="107" mass="11231">MDLGCGIPDANGAPSATATLTLQNKRGLHARASNKIMELVGQFNARVWVRSHNDVCAETVEADSVMELLLLGAACGESITLTAQGDQADSVIAALTDLVDDRFGESE</sequence>
<dbReference type="InterPro" id="IPR001020">
    <property type="entry name" value="PTS_HPr_His_P_site"/>
</dbReference>
<accession>A0A8J3CPW4</accession>
<protein>
    <submittedName>
        <fullName evidence="6">Phosphocarrier protein HPr</fullName>
    </submittedName>
</protein>
<dbReference type="Gene3D" id="3.30.1340.10">
    <property type="entry name" value="HPr-like"/>
    <property type="match status" value="1"/>
</dbReference>
<evidence type="ECO:0000256" key="1">
    <source>
        <dbReference type="ARBA" id="ARBA00004496"/>
    </source>
</evidence>
<name>A0A8J3CPW4_9PROT</name>
<comment type="subcellular location">
    <subcellularLocation>
        <location evidence="1">Cytoplasm</location>
    </subcellularLocation>
</comment>
<dbReference type="InterPro" id="IPR050399">
    <property type="entry name" value="HPr"/>
</dbReference>
<keyword evidence="7" id="KW-1185">Reference proteome</keyword>
<dbReference type="Proteomes" id="UP000634004">
    <property type="component" value="Unassembled WGS sequence"/>
</dbReference>
<dbReference type="AlphaFoldDB" id="A0A8J3CPW4"/>
<dbReference type="SUPFAM" id="SSF55594">
    <property type="entry name" value="HPr-like"/>
    <property type="match status" value="1"/>
</dbReference>
<dbReference type="InterPro" id="IPR035895">
    <property type="entry name" value="HPr-like_sf"/>
</dbReference>
<dbReference type="NCBIfam" id="TIGR01003">
    <property type="entry name" value="PTS_HPr_family"/>
    <property type="match status" value="1"/>
</dbReference>
<dbReference type="GO" id="GO:0005737">
    <property type="term" value="C:cytoplasm"/>
    <property type="evidence" value="ECO:0007669"/>
    <property type="project" value="UniProtKB-SubCell"/>
</dbReference>
<dbReference type="GO" id="GO:0009401">
    <property type="term" value="P:phosphoenolpyruvate-dependent sugar phosphotransferase system"/>
    <property type="evidence" value="ECO:0007669"/>
    <property type="project" value="UniProtKB-KW"/>
</dbReference>
<evidence type="ECO:0000256" key="3">
    <source>
        <dbReference type="ARBA" id="ARBA00022490"/>
    </source>
</evidence>
<evidence type="ECO:0000256" key="4">
    <source>
        <dbReference type="ARBA" id="ARBA00022683"/>
    </source>
</evidence>
<dbReference type="PANTHER" id="PTHR33705:SF2">
    <property type="entry name" value="PHOSPHOCARRIER PROTEIN NPR"/>
    <property type="match status" value="1"/>
</dbReference>
<evidence type="ECO:0000313" key="6">
    <source>
        <dbReference type="EMBL" id="GHA91728.1"/>
    </source>
</evidence>
<gene>
    <name evidence="6" type="primary">ptsH</name>
    <name evidence="6" type="ORF">GCM10009069_13670</name>
</gene>
<dbReference type="PROSITE" id="PS00369">
    <property type="entry name" value="PTS_HPR_HIS"/>
    <property type="match status" value="1"/>
</dbReference>
<evidence type="ECO:0000256" key="2">
    <source>
        <dbReference type="ARBA" id="ARBA00010736"/>
    </source>
</evidence>
<keyword evidence="3" id="KW-0963">Cytoplasm</keyword>
<dbReference type="PRINTS" id="PR00107">
    <property type="entry name" value="PHOSPHOCPHPR"/>
</dbReference>
<dbReference type="Pfam" id="PF00381">
    <property type="entry name" value="PTS-HPr"/>
    <property type="match status" value="1"/>
</dbReference>
<evidence type="ECO:0000259" key="5">
    <source>
        <dbReference type="PROSITE" id="PS51350"/>
    </source>
</evidence>
<feature type="domain" description="HPr" evidence="5">
    <location>
        <begin position="13"/>
        <end position="106"/>
    </location>
</feature>
<dbReference type="PANTHER" id="PTHR33705">
    <property type="entry name" value="PHOSPHOCARRIER PROTEIN HPR"/>
    <property type="match status" value="1"/>
</dbReference>
<organism evidence="6 7">
    <name type="scientific">Algimonas arctica</name>
    <dbReference type="NCBI Taxonomy" id="1479486"/>
    <lineage>
        <taxon>Bacteria</taxon>
        <taxon>Pseudomonadati</taxon>
        <taxon>Pseudomonadota</taxon>
        <taxon>Alphaproteobacteria</taxon>
        <taxon>Maricaulales</taxon>
        <taxon>Robiginitomaculaceae</taxon>
        <taxon>Algimonas</taxon>
    </lineage>
</organism>
<dbReference type="InterPro" id="IPR000032">
    <property type="entry name" value="HPr-like"/>
</dbReference>
<dbReference type="EMBL" id="BMZH01000004">
    <property type="protein sequence ID" value="GHA91728.1"/>
    <property type="molecule type" value="Genomic_DNA"/>
</dbReference>
<dbReference type="PROSITE" id="PS51350">
    <property type="entry name" value="PTS_HPR_DOM"/>
    <property type="match status" value="1"/>
</dbReference>
<proteinExistence type="inferred from homology"/>
<reference evidence="6" key="2">
    <citation type="submission" date="2020-09" db="EMBL/GenBank/DDBJ databases">
        <authorList>
            <person name="Sun Q."/>
            <person name="Kim S."/>
        </authorList>
    </citation>
    <scope>NUCLEOTIDE SEQUENCE</scope>
    <source>
        <strain evidence="6">KCTC 32513</strain>
    </source>
</reference>
<comment type="similarity">
    <text evidence="2">Belongs to the HPr family.</text>
</comment>
<keyword evidence="4" id="KW-0598">Phosphotransferase system</keyword>
<evidence type="ECO:0000313" key="7">
    <source>
        <dbReference type="Proteomes" id="UP000634004"/>
    </source>
</evidence>